<evidence type="ECO:0000256" key="3">
    <source>
        <dbReference type="ARBA" id="ARBA00022490"/>
    </source>
</evidence>
<comment type="function">
    <text evidence="4">May be involved in photoreceptor outer segment disk morphogenesis.</text>
</comment>
<dbReference type="AlphaFoldDB" id="A0A836C8V7"/>
<sequence length="234" mass="24709">MDVALDDLLNEVEGAISCAGPSYTAGDRTRAFVGSNLLTASSYQSPTPQRRWESGSAASPPLPAKPRISASTHPRLDDIDSLLDLVKDDSLSPTRNAHSATAASGACAASSWRDCDAARASSGGSSAKRCGFPCIAGTSHAPGCAASSAGRAACGNLRCTGCDFAVLAFDSAEWDADVDYMFFRNNMPRRDRVATRLRARGGWRAYACQCSWRSVADVVRLGPQSDLRWVCGGH</sequence>
<dbReference type="InterPro" id="IPR029239">
    <property type="entry name" value="CFAP418"/>
</dbReference>
<evidence type="ECO:0000256" key="6">
    <source>
        <dbReference type="SAM" id="MobiDB-lite"/>
    </source>
</evidence>
<comment type="caution">
    <text evidence="7">The sequence shown here is derived from an EMBL/GenBank/DDBJ whole genome shotgun (WGS) entry which is preliminary data.</text>
</comment>
<evidence type="ECO:0000256" key="5">
    <source>
        <dbReference type="ARBA" id="ARBA00026215"/>
    </source>
</evidence>
<evidence type="ECO:0000313" key="8">
    <source>
        <dbReference type="Proteomes" id="UP000664859"/>
    </source>
</evidence>
<organism evidence="7 8">
    <name type="scientific">Tribonema minus</name>
    <dbReference type="NCBI Taxonomy" id="303371"/>
    <lineage>
        <taxon>Eukaryota</taxon>
        <taxon>Sar</taxon>
        <taxon>Stramenopiles</taxon>
        <taxon>Ochrophyta</taxon>
        <taxon>PX clade</taxon>
        <taxon>Xanthophyceae</taxon>
        <taxon>Tribonematales</taxon>
        <taxon>Tribonemataceae</taxon>
        <taxon>Tribonema</taxon>
    </lineage>
</organism>
<keyword evidence="3" id="KW-0963">Cytoplasm</keyword>
<reference evidence="7" key="1">
    <citation type="submission" date="2021-02" db="EMBL/GenBank/DDBJ databases">
        <title>First Annotated Genome of the Yellow-green Alga Tribonema minus.</title>
        <authorList>
            <person name="Mahan K.M."/>
        </authorList>
    </citation>
    <scope>NUCLEOTIDE SEQUENCE</scope>
    <source>
        <strain evidence="7">UTEX B ZZ1240</strain>
    </source>
</reference>
<name>A0A836C8V7_9STRA</name>
<evidence type="ECO:0000256" key="2">
    <source>
        <dbReference type="ARBA" id="ARBA00004496"/>
    </source>
</evidence>
<dbReference type="OrthoDB" id="259905at2759"/>
<feature type="region of interest" description="Disordered" evidence="6">
    <location>
        <begin position="42"/>
        <end position="73"/>
    </location>
</feature>
<evidence type="ECO:0000256" key="4">
    <source>
        <dbReference type="ARBA" id="ARBA00024819"/>
    </source>
</evidence>
<keyword evidence="8" id="KW-1185">Reference proteome</keyword>
<dbReference type="GO" id="GO:0005829">
    <property type="term" value="C:cytosol"/>
    <property type="evidence" value="ECO:0007669"/>
    <property type="project" value="TreeGrafter"/>
</dbReference>
<dbReference type="PANTHER" id="PTHR33958">
    <property type="entry name" value="PROTEIN C8ORF37"/>
    <property type="match status" value="1"/>
</dbReference>
<evidence type="ECO:0000313" key="7">
    <source>
        <dbReference type="EMBL" id="KAG5175736.1"/>
    </source>
</evidence>
<gene>
    <name evidence="7" type="ORF">JKP88DRAFT_250001</name>
</gene>
<comment type="subcellular location">
    <subcellularLocation>
        <location evidence="2">Cytoplasm</location>
    </subcellularLocation>
    <subcellularLocation>
        <location evidence="1">Photoreceptor inner segment</location>
    </subcellularLocation>
</comment>
<protein>
    <recommendedName>
        <fullName evidence="5">Cilia- and flagella-associated protein 418</fullName>
    </recommendedName>
</protein>
<proteinExistence type="predicted"/>
<evidence type="ECO:0000256" key="1">
    <source>
        <dbReference type="ARBA" id="ARBA00004437"/>
    </source>
</evidence>
<dbReference type="Proteomes" id="UP000664859">
    <property type="component" value="Unassembled WGS sequence"/>
</dbReference>
<dbReference type="EMBL" id="JAFCMP010000546">
    <property type="protein sequence ID" value="KAG5175736.1"/>
    <property type="molecule type" value="Genomic_DNA"/>
</dbReference>
<dbReference type="PANTHER" id="PTHR33958:SF1">
    <property type="entry name" value="CILIA- AND FLAGELLA-ASSOCIATED PROTEIN 418"/>
    <property type="match status" value="1"/>
</dbReference>
<accession>A0A836C8V7</accession>
<dbReference type="Pfam" id="PF14996">
    <property type="entry name" value="RMP"/>
    <property type="match status" value="1"/>
</dbReference>